<dbReference type="Gene3D" id="2.120.10.70">
    <property type="entry name" value="Fucose-specific lectin"/>
    <property type="match status" value="2"/>
</dbReference>
<dbReference type="EMBL" id="JANVAD010000001">
    <property type="protein sequence ID" value="MCS6521328.1"/>
    <property type="molecule type" value="Genomic_DNA"/>
</dbReference>
<feature type="domain" description="PLL-like beta propeller" evidence="1">
    <location>
        <begin position="226"/>
        <end position="401"/>
    </location>
</feature>
<comment type="caution">
    <text evidence="2">The sequence shown here is derived from an EMBL/GenBank/DDBJ whole genome shotgun (WGS) entry which is preliminary data.</text>
</comment>
<accession>A0ABT2HDK0</accession>
<dbReference type="GeneID" id="95324246"/>
<protein>
    <recommendedName>
        <fullName evidence="1">PLL-like beta propeller domain-containing protein</fullName>
    </recommendedName>
</protein>
<dbReference type="CDD" id="cd22954">
    <property type="entry name" value="PLL_lectin"/>
    <property type="match status" value="1"/>
</dbReference>
<dbReference type="SUPFAM" id="SSF89372">
    <property type="entry name" value="Fucose-specific lectin"/>
    <property type="match status" value="1"/>
</dbReference>
<evidence type="ECO:0000313" key="3">
    <source>
        <dbReference type="Proteomes" id="UP001652264"/>
    </source>
</evidence>
<proteinExistence type="predicted"/>
<dbReference type="InterPro" id="IPR058502">
    <property type="entry name" value="PLL-like_beta-prop"/>
</dbReference>
<gene>
    <name evidence="2" type="ORF">NYQ28_01965</name>
</gene>
<feature type="domain" description="PLL-like beta propeller" evidence="1">
    <location>
        <begin position="408"/>
        <end position="544"/>
    </location>
</feature>
<keyword evidence="3" id="KW-1185">Reference proteome</keyword>
<evidence type="ECO:0000259" key="1">
    <source>
        <dbReference type="Pfam" id="PF26607"/>
    </source>
</evidence>
<sequence>MVLSTIVLVSPQQARAAAACGASCENISGDSAALAKQLVAFKNAGQFEASAGGSGNNDLFNNEIVPIANGSPTPTCKVDVRILQTMVILVKQYGFVQVNDLNRECKTMSHPYTCAQNPRSLHCIDPAVAIDFGGIGSRNNVNGSSSQTKSLLTFLDTFLPRGSQAGQVQCRSTWSFSNITRQFDDTCNHQHVDLSGVGTGLTLPAAVAPTQNRANKLFPSGPIGYNSSNDAEVFAISSGGDVVHNYSTPGQGTGWSGFSSLQGSSNTKVTTGKNSAGNAEVFAIGGGGVIFHKWFIPGTGWSDWNSLGKTGFTDMALSYNVDGNEVLYAIGDGGVMWQAWYDSAKGWTGWSSLGGDHWTDVTTGFNRNGEPEIFAIGGGGRVFHKWFTKGVGWNDWSLVNSTGGFTKITLAYNAAGDEELFGIGSGGAISHAWYDSSAGWTAWNQLQGGPSYKGLAVGVNALGFTEVFGLGTDGALYNTWYDSANGWGTLTKFANGPFVDVAVGYNAQDREEVFTIGTDGQAYHKYATPGEGTGWSNVIPLGGTGLRWG</sequence>
<dbReference type="Pfam" id="PF26607">
    <property type="entry name" value="DUF8189"/>
    <property type="match status" value="2"/>
</dbReference>
<name>A0ABT2HDK0_9MICO</name>
<dbReference type="RefSeq" id="WP_141861703.1">
    <property type="nucleotide sequence ID" value="NZ_BMNV01000004.1"/>
</dbReference>
<organism evidence="2 3">
    <name type="scientific">Curtobacterium citreum</name>
    <dbReference type="NCBI Taxonomy" id="2036"/>
    <lineage>
        <taxon>Bacteria</taxon>
        <taxon>Bacillati</taxon>
        <taxon>Actinomycetota</taxon>
        <taxon>Actinomycetes</taxon>
        <taxon>Micrococcales</taxon>
        <taxon>Microbacteriaceae</taxon>
        <taxon>Curtobacterium</taxon>
    </lineage>
</organism>
<dbReference type="Proteomes" id="UP001652264">
    <property type="component" value="Unassembled WGS sequence"/>
</dbReference>
<reference evidence="2 3" key="1">
    <citation type="submission" date="2022-08" db="EMBL/GenBank/DDBJ databases">
        <title>Taxonomy of Curtobacterium flaccumfaciens.</title>
        <authorList>
            <person name="Osdaghi E."/>
            <person name="Taghavi S.M."/>
            <person name="Hamidizade M."/>
            <person name="Abachi H."/>
            <person name="Fazliarab A."/>
            <person name="Baeyen S."/>
            <person name="Portier P."/>
            <person name="Van Vaerenbergh J."/>
            <person name="Jacques M.-A."/>
        </authorList>
    </citation>
    <scope>NUCLEOTIDE SEQUENCE [LARGE SCALE GENOMIC DNA]</scope>
    <source>
        <strain evidence="2 3">LMG8786T</strain>
    </source>
</reference>
<evidence type="ECO:0000313" key="2">
    <source>
        <dbReference type="EMBL" id="MCS6521328.1"/>
    </source>
</evidence>